<dbReference type="GO" id="GO:0016020">
    <property type="term" value="C:membrane"/>
    <property type="evidence" value="ECO:0007669"/>
    <property type="project" value="UniProtKB-SubCell"/>
</dbReference>
<evidence type="ECO:0000256" key="5">
    <source>
        <dbReference type="ARBA" id="ARBA00023136"/>
    </source>
</evidence>
<accession>A0A4R2TPL2</accession>
<dbReference type="PANTHER" id="PTHR21716">
    <property type="entry name" value="TRANSMEMBRANE PROTEIN"/>
    <property type="match status" value="1"/>
</dbReference>
<dbReference type="Pfam" id="PF01594">
    <property type="entry name" value="AI-2E_transport"/>
    <property type="match status" value="1"/>
</dbReference>
<dbReference type="Proteomes" id="UP000295763">
    <property type="component" value="Unassembled WGS sequence"/>
</dbReference>
<dbReference type="RefSeq" id="WP_131975048.1">
    <property type="nucleotide sequence ID" value="NZ_SLYB01000003.1"/>
</dbReference>
<feature type="transmembrane region" description="Helical" evidence="6">
    <location>
        <begin position="237"/>
        <end position="257"/>
    </location>
</feature>
<organism evidence="7 8">
    <name type="scientific">Cricetibacter osteomyelitidis</name>
    <dbReference type="NCBI Taxonomy" id="1521931"/>
    <lineage>
        <taxon>Bacteria</taxon>
        <taxon>Pseudomonadati</taxon>
        <taxon>Pseudomonadota</taxon>
        <taxon>Gammaproteobacteria</taxon>
        <taxon>Pasteurellales</taxon>
        <taxon>Pasteurellaceae</taxon>
        <taxon>Cricetibacter</taxon>
    </lineage>
</organism>
<protein>
    <submittedName>
        <fullName evidence="7">Putative PurR-regulated permease PerM</fullName>
    </submittedName>
</protein>
<name>A0A4R2TPL2_9PAST</name>
<proteinExistence type="inferred from homology"/>
<evidence type="ECO:0000313" key="7">
    <source>
        <dbReference type="EMBL" id="TCP96912.1"/>
    </source>
</evidence>
<feature type="transmembrane region" description="Helical" evidence="6">
    <location>
        <begin position="301"/>
        <end position="327"/>
    </location>
</feature>
<feature type="transmembrane region" description="Helical" evidence="6">
    <location>
        <begin position="57"/>
        <end position="78"/>
    </location>
</feature>
<comment type="subcellular location">
    <subcellularLocation>
        <location evidence="1">Membrane</location>
        <topology evidence="1">Multi-pass membrane protein</topology>
    </subcellularLocation>
</comment>
<dbReference type="EMBL" id="SLYB01000003">
    <property type="protein sequence ID" value="TCP96912.1"/>
    <property type="molecule type" value="Genomic_DNA"/>
</dbReference>
<feature type="transmembrane region" description="Helical" evidence="6">
    <location>
        <begin position="34"/>
        <end position="50"/>
    </location>
</feature>
<dbReference type="OrthoDB" id="9799225at2"/>
<dbReference type="InterPro" id="IPR002549">
    <property type="entry name" value="AI-2E-like"/>
</dbReference>
<comment type="similarity">
    <text evidence="2">Belongs to the autoinducer-2 exporter (AI-2E) (TC 2.A.86) family.</text>
</comment>
<evidence type="ECO:0000256" key="2">
    <source>
        <dbReference type="ARBA" id="ARBA00009773"/>
    </source>
</evidence>
<comment type="caution">
    <text evidence="7">The sequence shown here is derived from an EMBL/GenBank/DDBJ whole genome shotgun (WGS) entry which is preliminary data.</text>
</comment>
<evidence type="ECO:0000313" key="8">
    <source>
        <dbReference type="Proteomes" id="UP000295763"/>
    </source>
</evidence>
<keyword evidence="4 6" id="KW-1133">Transmembrane helix</keyword>
<evidence type="ECO:0000256" key="6">
    <source>
        <dbReference type="SAM" id="Phobius"/>
    </source>
</evidence>
<feature type="transmembrane region" description="Helical" evidence="6">
    <location>
        <begin position="264"/>
        <end position="281"/>
    </location>
</feature>
<keyword evidence="8" id="KW-1185">Reference proteome</keyword>
<gene>
    <name evidence="7" type="ORF">EDC44_103111</name>
</gene>
<sequence length="346" mass="37855">MQNSVNRIFITLACLVIILAGVKSAGEIVVPFLLALFIAIICSPVIKAMTSRKIPQWLAITLLLGLILLIFFFLAGLIGSTVREFRASLPQYSELLNMRISEITALANRWNIQLDISRETVLEHFDPSTLMNFISNTLLGFSNVLSNVFVLLLVVVFMLLEAPTAKHKLALAIGGANKREVSREEHYIDRVLQGVINYLGIKTIVSALTGFCIYILLESLGVQYAVLWGVTGFLLNYIPNIGSIIAGVPVVVQALLLNGFSMGFVVLIGVIAINMIIGNILEPRMMGRNLGLSTLVVFLSLLFWGWLLGTVGMLLSVPLTMAVKIILESNPKTIHYAGLLGDVDET</sequence>
<evidence type="ECO:0000256" key="4">
    <source>
        <dbReference type="ARBA" id="ARBA00022989"/>
    </source>
</evidence>
<feature type="transmembrane region" description="Helical" evidence="6">
    <location>
        <begin position="138"/>
        <end position="160"/>
    </location>
</feature>
<evidence type="ECO:0000256" key="3">
    <source>
        <dbReference type="ARBA" id="ARBA00022692"/>
    </source>
</evidence>
<keyword evidence="5 6" id="KW-0472">Membrane</keyword>
<dbReference type="NCBIfam" id="NF008930">
    <property type="entry name" value="PRK12287.1"/>
    <property type="match status" value="1"/>
</dbReference>
<dbReference type="AlphaFoldDB" id="A0A4R2TPL2"/>
<reference evidence="7 8" key="1">
    <citation type="submission" date="2019-03" db="EMBL/GenBank/DDBJ databases">
        <title>Genomic Encyclopedia of Type Strains, Phase IV (KMG-IV): sequencing the most valuable type-strain genomes for metagenomic binning, comparative biology and taxonomic classification.</title>
        <authorList>
            <person name="Goeker M."/>
        </authorList>
    </citation>
    <scope>NUCLEOTIDE SEQUENCE [LARGE SCALE GENOMIC DNA]</scope>
    <source>
        <strain evidence="7 8">DSM 28404</strain>
    </source>
</reference>
<feature type="transmembrane region" description="Helical" evidence="6">
    <location>
        <begin position="195"/>
        <end position="217"/>
    </location>
</feature>
<dbReference type="GO" id="GO:0055085">
    <property type="term" value="P:transmembrane transport"/>
    <property type="evidence" value="ECO:0007669"/>
    <property type="project" value="TreeGrafter"/>
</dbReference>
<dbReference type="PANTHER" id="PTHR21716:SF64">
    <property type="entry name" value="AI-2 TRANSPORT PROTEIN TQSA"/>
    <property type="match status" value="1"/>
</dbReference>
<keyword evidence="3 6" id="KW-0812">Transmembrane</keyword>
<evidence type="ECO:0000256" key="1">
    <source>
        <dbReference type="ARBA" id="ARBA00004141"/>
    </source>
</evidence>